<evidence type="ECO:0000313" key="2">
    <source>
        <dbReference type="Proteomes" id="UP001476798"/>
    </source>
</evidence>
<reference evidence="1 2" key="1">
    <citation type="submission" date="2021-06" db="EMBL/GenBank/DDBJ databases">
        <authorList>
            <person name="Palmer J.M."/>
        </authorList>
    </citation>
    <scope>NUCLEOTIDE SEQUENCE [LARGE SCALE GENOMIC DNA]</scope>
    <source>
        <strain evidence="1 2">GA_2019</strain>
        <tissue evidence="1">Muscle</tissue>
    </source>
</reference>
<accession>A0ABV0NAJ9</accession>
<comment type="caution">
    <text evidence="1">The sequence shown here is derived from an EMBL/GenBank/DDBJ whole genome shotgun (WGS) entry which is preliminary data.</text>
</comment>
<evidence type="ECO:0000313" key="1">
    <source>
        <dbReference type="EMBL" id="MEQ2167277.1"/>
    </source>
</evidence>
<gene>
    <name evidence="1" type="ORF">GOODEAATRI_002493</name>
</gene>
<keyword evidence="2" id="KW-1185">Reference proteome</keyword>
<sequence>MTSPQLDTATMFHSDDGVFGVMPSVSFPRSILNLEQKVQFESCLNRANFSTFAKPPTFRGPTHLFHTFPDSNCLMKTLDICVGHIYHVTADAVVRFHCLNVSHIQ</sequence>
<proteinExistence type="predicted"/>
<organism evidence="1 2">
    <name type="scientific">Goodea atripinnis</name>
    <dbReference type="NCBI Taxonomy" id="208336"/>
    <lineage>
        <taxon>Eukaryota</taxon>
        <taxon>Metazoa</taxon>
        <taxon>Chordata</taxon>
        <taxon>Craniata</taxon>
        <taxon>Vertebrata</taxon>
        <taxon>Euteleostomi</taxon>
        <taxon>Actinopterygii</taxon>
        <taxon>Neopterygii</taxon>
        <taxon>Teleostei</taxon>
        <taxon>Neoteleostei</taxon>
        <taxon>Acanthomorphata</taxon>
        <taxon>Ovalentaria</taxon>
        <taxon>Atherinomorphae</taxon>
        <taxon>Cyprinodontiformes</taxon>
        <taxon>Goodeidae</taxon>
        <taxon>Goodea</taxon>
    </lineage>
</organism>
<dbReference type="EMBL" id="JAHRIO010030074">
    <property type="protein sequence ID" value="MEQ2167277.1"/>
    <property type="molecule type" value="Genomic_DNA"/>
</dbReference>
<dbReference type="Proteomes" id="UP001476798">
    <property type="component" value="Unassembled WGS sequence"/>
</dbReference>
<protein>
    <submittedName>
        <fullName evidence="1">Uncharacterized protein</fullName>
    </submittedName>
</protein>
<name>A0ABV0NAJ9_9TELE</name>